<dbReference type="EMBL" id="CM017627">
    <property type="protein sequence ID" value="TYH73827.1"/>
    <property type="molecule type" value="Genomic_DNA"/>
</dbReference>
<feature type="chain" id="PRO_5022857462" description="Transmembrane protein" evidence="2">
    <location>
        <begin position="21"/>
        <end position="360"/>
    </location>
</feature>
<accession>A0A5D2L3D8</accession>
<keyword evidence="1" id="KW-1133">Transmembrane helix</keyword>
<evidence type="ECO:0000256" key="1">
    <source>
        <dbReference type="SAM" id="Phobius"/>
    </source>
</evidence>
<protein>
    <recommendedName>
        <fullName evidence="5">Transmembrane protein</fullName>
    </recommendedName>
</protein>
<keyword evidence="1" id="KW-0472">Membrane</keyword>
<keyword evidence="1" id="KW-0812">Transmembrane</keyword>
<name>A0A5D2L3D8_GOSTO</name>
<keyword evidence="2" id="KW-0732">Signal</keyword>
<feature type="signal peptide" evidence="2">
    <location>
        <begin position="1"/>
        <end position="20"/>
    </location>
</feature>
<sequence length="360" mass="41437">MLLHHFVFLKVLVLIPVLDTSFEGPFWEKDLTLQSNIDFLSFLTGSPKHTWQPNMTADTTTLSYWLNWRSEKIGNREVENRKESPGILYEDETWKTCLEGIHPAWLLGFRVFAFLMLLALLMANAVISGGGIFYFLLLSGHLTLVTIYFGVSIDGCRKHCRKACGDRSNHISLDSEQGTYVPPTIDEIADVSSNQSKHFDPREAPYHPSIAGPWTYAFQIIYQICAGAVMLTDSVFWADHFSVPNAQYRSLNFIVVCMHSINAVFLIGDTILNCMRFPLFRIAYFILWTDAFVIFQWIIHAYVNLWWPYPFLDLSSSYAPLWYLGIGVMLIPCYGIFALIVKLKDFSLSRTFRDSYRKLR</sequence>
<dbReference type="Proteomes" id="UP000322667">
    <property type="component" value="Chromosome D05"/>
</dbReference>
<evidence type="ECO:0000313" key="3">
    <source>
        <dbReference type="EMBL" id="TYH73827.1"/>
    </source>
</evidence>
<dbReference type="AlphaFoldDB" id="A0A5D2L3D8"/>
<dbReference type="PANTHER" id="PTHR12242">
    <property type="entry name" value="OS02G0130600 PROTEIN-RELATED"/>
    <property type="match status" value="1"/>
</dbReference>
<evidence type="ECO:0000313" key="4">
    <source>
        <dbReference type="Proteomes" id="UP000322667"/>
    </source>
</evidence>
<feature type="transmembrane region" description="Helical" evidence="1">
    <location>
        <begin position="104"/>
        <end position="126"/>
    </location>
</feature>
<dbReference type="GO" id="GO:0016020">
    <property type="term" value="C:membrane"/>
    <property type="evidence" value="ECO:0007669"/>
    <property type="project" value="TreeGrafter"/>
</dbReference>
<feature type="transmembrane region" description="Helical" evidence="1">
    <location>
        <begin position="250"/>
        <end position="272"/>
    </location>
</feature>
<evidence type="ECO:0000256" key="2">
    <source>
        <dbReference type="SAM" id="SignalP"/>
    </source>
</evidence>
<feature type="transmembrane region" description="Helical" evidence="1">
    <location>
        <begin position="220"/>
        <end position="238"/>
    </location>
</feature>
<proteinExistence type="predicted"/>
<feature type="transmembrane region" description="Helical" evidence="1">
    <location>
        <begin position="321"/>
        <end position="341"/>
    </location>
</feature>
<reference evidence="3 4" key="1">
    <citation type="submission" date="2019-07" db="EMBL/GenBank/DDBJ databases">
        <title>WGS assembly of Gossypium tomentosum.</title>
        <authorList>
            <person name="Chen Z.J."/>
            <person name="Sreedasyam A."/>
            <person name="Ando A."/>
            <person name="Song Q."/>
            <person name="De L."/>
            <person name="Hulse-Kemp A."/>
            <person name="Ding M."/>
            <person name="Ye W."/>
            <person name="Kirkbride R."/>
            <person name="Jenkins J."/>
            <person name="Plott C."/>
            <person name="Lovell J."/>
            <person name="Lin Y.-M."/>
            <person name="Vaughn R."/>
            <person name="Liu B."/>
            <person name="Li W."/>
            <person name="Simpson S."/>
            <person name="Scheffler B."/>
            <person name="Saski C."/>
            <person name="Grover C."/>
            <person name="Hu G."/>
            <person name="Conover J."/>
            <person name="Carlson J."/>
            <person name="Shu S."/>
            <person name="Boston L."/>
            <person name="Williams M."/>
            <person name="Peterson D."/>
            <person name="Mcgee K."/>
            <person name="Jones D."/>
            <person name="Wendel J."/>
            <person name="Stelly D."/>
            <person name="Grimwood J."/>
            <person name="Schmutz J."/>
        </authorList>
    </citation>
    <scope>NUCLEOTIDE SEQUENCE [LARGE SCALE GENOMIC DNA]</scope>
    <source>
        <strain evidence="3">7179.01</strain>
    </source>
</reference>
<keyword evidence="4" id="KW-1185">Reference proteome</keyword>
<organism evidence="3 4">
    <name type="scientific">Gossypium tomentosum</name>
    <name type="common">Hawaiian cotton</name>
    <name type="synonym">Gossypium sandvicense</name>
    <dbReference type="NCBI Taxonomy" id="34277"/>
    <lineage>
        <taxon>Eukaryota</taxon>
        <taxon>Viridiplantae</taxon>
        <taxon>Streptophyta</taxon>
        <taxon>Embryophyta</taxon>
        <taxon>Tracheophyta</taxon>
        <taxon>Spermatophyta</taxon>
        <taxon>Magnoliopsida</taxon>
        <taxon>eudicotyledons</taxon>
        <taxon>Gunneridae</taxon>
        <taxon>Pentapetalae</taxon>
        <taxon>rosids</taxon>
        <taxon>malvids</taxon>
        <taxon>Malvales</taxon>
        <taxon>Malvaceae</taxon>
        <taxon>Malvoideae</taxon>
        <taxon>Gossypium</taxon>
    </lineage>
</organism>
<feature type="transmembrane region" description="Helical" evidence="1">
    <location>
        <begin position="132"/>
        <end position="151"/>
    </location>
</feature>
<gene>
    <name evidence="3" type="ORF">ES332_D05G355600v1</name>
</gene>
<feature type="transmembrane region" description="Helical" evidence="1">
    <location>
        <begin position="284"/>
        <end position="309"/>
    </location>
</feature>
<dbReference type="PANTHER" id="PTHR12242:SF10">
    <property type="entry name" value="TRANSMEMBRANE PROTEIN"/>
    <property type="match status" value="1"/>
</dbReference>
<evidence type="ECO:0008006" key="5">
    <source>
        <dbReference type="Google" id="ProtNLM"/>
    </source>
</evidence>